<dbReference type="GO" id="GO:0055085">
    <property type="term" value="P:transmembrane transport"/>
    <property type="evidence" value="ECO:0007669"/>
    <property type="project" value="InterPro"/>
</dbReference>
<dbReference type="InterPro" id="IPR018108">
    <property type="entry name" value="MCP_transmembrane"/>
</dbReference>
<reference evidence="11 12" key="1">
    <citation type="submission" date="2020-07" db="EMBL/GenBank/DDBJ databases">
        <title>The yeast mating-type switching endonuclease HO is a domesticated member of an unorthodox homing genetic element family.</title>
        <authorList>
            <person name="Coughlan A.Y."/>
            <person name="Lombardi L."/>
            <person name="Braun-Galleani S."/>
            <person name="Martos A.R."/>
            <person name="Galeote V."/>
            <person name="Bigey F."/>
            <person name="Dequin S."/>
            <person name="Byrne K.P."/>
            <person name="Wolfe K.H."/>
        </authorList>
    </citation>
    <scope>NUCLEOTIDE SEQUENCE [LARGE SCALE GENOMIC DNA]</scope>
    <source>
        <strain evidence="11 12">NRRL Y-6702</strain>
    </source>
</reference>
<evidence type="ECO:0000256" key="3">
    <source>
        <dbReference type="ARBA" id="ARBA00022692"/>
    </source>
</evidence>
<evidence type="ECO:0000256" key="2">
    <source>
        <dbReference type="ARBA" id="ARBA00022448"/>
    </source>
</evidence>
<comment type="subcellular location">
    <subcellularLocation>
        <location evidence="1">Mitochondrion inner membrane</location>
        <topology evidence="1">Multi-pass membrane protein</topology>
    </subcellularLocation>
</comment>
<protein>
    <recommendedName>
        <fullName evidence="13">Mitochondrial thiamine pyrophosphate carrier 1</fullName>
    </recommendedName>
</protein>
<feature type="repeat" description="Solcar" evidence="9">
    <location>
        <begin position="13"/>
        <end position="100"/>
    </location>
</feature>
<dbReference type="GeneID" id="59235220"/>
<evidence type="ECO:0000256" key="4">
    <source>
        <dbReference type="ARBA" id="ARBA00022737"/>
    </source>
</evidence>
<dbReference type="AlphaFoldDB" id="A0A7H9AYS3"/>
<dbReference type="PRINTS" id="PR00926">
    <property type="entry name" value="MITOCARRIER"/>
</dbReference>
<dbReference type="Gene3D" id="1.50.40.10">
    <property type="entry name" value="Mitochondrial carrier domain"/>
    <property type="match status" value="1"/>
</dbReference>
<evidence type="ECO:0000256" key="10">
    <source>
        <dbReference type="RuleBase" id="RU000488"/>
    </source>
</evidence>
<keyword evidence="5" id="KW-0999">Mitochondrion inner membrane</keyword>
<feature type="repeat" description="Solcar" evidence="9">
    <location>
        <begin position="204"/>
        <end position="304"/>
    </location>
</feature>
<evidence type="ECO:0000256" key="9">
    <source>
        <dbReference type="PROSITE-ProRule" id="PRU00282"/>
    </source>
</evidence>
<dbReference type="Pfam" id="PF00153">
    <property type="entry name" value="Mito_carr"/>
    <property type="match status" value="3"/>
</dbReference>
<evidence type="ECO:0008006" key="13">
    <source>
        <dbReference type="Google" id="ProtNLM"/>
    </source>
</evidence>
<accession>A0A7H9AYS3</accession>
<dbReference type="GO" id="GO:0005743">
    <property type="term" value="C:mitochondrial inner membrane"/>
    <property type="evidence" value="ECO:0007669"/>
    <property type="project" value="UniProtKB-SubCell"/>
</dbReference>
<sequence>MTQRDHLRKGEDVAVWRSLVAGSLSGLTARFGTAPMDTIKIRLQIMPLQSGEHFGIFDVIRDIMKKEGIRGLWKGNVPGSILYVIYGGTQFGSYSMFNTILSPIGWSAPVHSFIVGALSGATSCVASYPFDVLRTRFVADRNIELSSITKTLREILHEKGVKGFFKGCTSSIVTITMTTSIMFSVYESIKIHCEHWKTMNDSHWISALDHCAGPIGGVVSKMMTFPLDTARRRMLIGHSPLAKGLTTQVHIYESYKEMGLLRIGATILRREGIYALYRGVTMALFKSVPSTTICLYSYEWFIKCISG</sequence>
<proteinExistence type="inferred from homology"/>
<keyword evidence="8 9" id="KW-0472">Membrane</keyword>
<evidence type="ECO:0000256" key="7">
    <source>
        <dbReference type="ARBA" id="ARBA00023128"/>
    </source>
</evidence>
<keyword evidence="3 9" id="KW-0812">Transmembrane</keyword>
<name>A0A7H9AYS3_ZYGMR</name>
<evidence type="ECO:0000256" key="1">
    <source>
        <dbReference type="ARBA" id="ARBA00004448"/>
    </source>
</evidence>
<evidence type="ECO:0000256" key="8">
    <source>
        <dbReference type="ARBA" id="ARBA00023136"/>
    </source>
</evidence>
<keyword evidence="7" id="KW-0496">Mitochondrion</keyword>
<evidence type="ECO:0000313" key="11">
    <source>
        <dbReference type="EMBL" id="QLG71558.1"/>
    </source>
</evidence>
<dbReference type="PANTHER" id="PTHR24089">
    <property type="entry name" value="SOLUTE CARRIER FAMILY 25"/>
    <property type="match status" value="1"/>
</dbReference>
<dbReference type="KEGG" id="zmk:HG535_0B06020"/>
<evidence type="ECO:0000313" key="12">
    <source>
        <dbReference type="Proteomes" id="UP000509704"/>
    </source>
</evidence>
<organism evidence="11 12">
    <name type="scientific">Zygotorulaspora mrakii</name>
    <name type="common">Zygosaccharomyces mrakii</name>
    <dbReference type="NCBI Taxonomy" id="42260"/>
    <lineage>
        <taxon>Eukaryota</taxon>
        <taxon>Fungi</taxon>
        <taxon>Dikarya</taxon>
        <taxon>Ascomycota</taxon>
        <taxon>Saccharomycotina</taxon>
        <taxon>Saccharomycetes</taxon>
        <taxon>Saccharomycetales</taxon>
        <taxon>Saccharomycetaceae</taxon>
        <taxon>Zygotorulaspora</taxon>
    </lineage>
</organism>
<dbReference type="Proteomes" id="UP000509704">
    <property type="component" value="Chromosome 2"/>
</dbReference>
<keyword evidence="12" id="KW-1185">Reference proteome</keyword>
<evidence type="ECO:0000256" key="6">
    <source>
        <dbReference type="ARBA" id="ARBA00022989"/>
    </source>
</evidence>
<dbReference type="InterPro" id="IPR002067">
    <property type="entry name" value="MCP"/>
</dbReference>
<dbReference type="OrthoDB" id="18574at2759"/>
<keyword evidence="6" id="KW-1133">Transmembrane helix</keyword>
<feature type="repeat" description="Solcar" evidence="9">
    <location>
        <begin position="107"/>
        <end position="192"/>
    </location>
</feature>
<keyword evidence="2 10" id="KW-0813">Transport</keyword>
<gene>
    <name evidence="11" type="ORF">HG535_0B06020</name>
</gene>
<keyword evidence="4" id="KW-0677">Repeat</keyword>
<dbReference type="PROSITE" id="PS50920">
    <property type="entry name" value="SOLCAR"/>
    <property type="match status" value="3"/>
</dbReference>
<dbReference type="SUPFAM" id="SSF103506">
    <property type="entry name" value="Mitochondrial carrier"/>
    <property type="match status" value="1"/>
</dbReference>
<dbReference type="EMBL" id="CP058605">
    <property type="protein sequence ID" value="QLG71558.1"/>
    <property type="molecule type" value="Genomic_DNA"/>
</dbReference>
<dbReference type="RefSeq" id="XP_037143286.1">
    <property type="nucleotide sequence ID" value="XM_037287391.1"/>
</dbReference>
<dbReference type="InterPro" id="IPR023395">
    <property type="entry name" value="MCP_dom_sf"/>
</dbReference>
<comment type="similarity">
    <text evidence="10">Belongs to the mitochondrial carrier (TC 2.A.29) family.</text>
</comment>
<evidence type="ECO:0000256" key="5">
    <source>
        <dbReference type="ARBA" id="ARBA00022792"/>
    </source>
</evidence>